<reference evidence="10" key="1">
    <citation type="submission" date="2023-03" db="EMBL/GenBank/DDBJ databases">
        <authorList>
            <person name="Shen W."/>
            <person name="Cai J."/>
        </authorList>
    </citation>
    <scope>NUCLEOTIDE SEQUENCE</scope>
    <source>
        <strain evidence="10">B226-2</strain>
    </source>
</reference>
<evidence type="ECO:0000256" key="1">
    <source>
        <dbReference type="ARBA" id="ARBA00004651"/>
    </source>
</evidence>
<dbReference type="Gene3D" id="2.30.30.60">
    <property type="match status" value="1"/>
</dbReference>
<dbReference type="PANTHER" id="PTHR30460:SF0">
    <property type="entry name" value="MODERATE CONDUCTANCE MECHANOSENSITIVE CHANNEL YBIO"/>
    <property type="match status" value="1"/>
</dbReference>
<evidence type="ECO:0000256" key="5">
    <source>
        <dbReference type="ARBA" id="ARBA00022989"/>
    </source>
</evidence>
<dbReference type="GO" id="GO:0008381">
    <property type="term" value="F:mechanosensitive monoatomic ion channel activity"/>
    <property type="evidence" value="ECO:0007669"/>
    <property type="project" value="InterPro"/>
</dbReference>
<comment type="caution">
    <text evidence="10">The sequence shown here is derived from an EMBL/GenBank/DDBJ whole genome shotgun (WGS) entry which is preliminary data.</text>
</comment>
<proteinExistence type="inferred from homology"/>
<feature type="transmembrane region" description="Helical" evidence="7">
    <location>
        <begin position="105"/>
        <end position="123"/>
    </location>
</feature>
<organism evidence="10 11">
    <name type="scientific">Enterococcus asini</name>
    <dbReference type="NCBI Taxonomy" id="57732"/>
    <lineage>
        <taxon>Bacteria</taxon>
        <taxon>Bacillati</taxon>
        <taxon>Bacillota</taxon>
        <taxon>Bacilli</taxon>
        <taxon>Lactobacillales</taxon>
        <taxon>Enterococcaceae</taxon>
        <taxon>Enterococcus</taxon>
    </lineage>
</organism>
<accession>A0AAW8U3Z7</accession>
<feature type="domain" description="Mechanosensitive ion channel transmembrane helices 2/3" evidence="9">
    <location>
        <begin position="112"/>
        <end position="152"/>
    </location>
</feature>
<evidence type="ECO:0000256" key="6">
    <source>
        <dbReference type="ARBA" id="ARBA00023136"/>
    </source>
</evidence>
<dbReference type="SUPFAM" id="SSF82861">
    <property type="entry name" value="Mechanosensitive channel protein MscS (YggB), transmembrane region"/>
    <property type="match status" value="1"/>
</dbReference>
<dbReference type="Proteomes" id="UP001256711">
    <property type="component" value="Unassembled WGS sequence"/>
</dbReference>
<dbReference type="InterPro" id="IPR011066">
    <property type="entry name" value="MscS_channel_C_sf"/>
</dbReference>
<dbReference type="EMBL" id="JARQBJ010000005">
    <property type="protein sequence ID" value="MDT2810977.1"/>
    <property type="molecule type" value="Genomic_DNA"/>
</dbReference>
<evidence type="ECO:0000259" key="9">
    <source>
        <dbReference type="Pfam" id="PF21088"/>
    </source>
</evidence>
<dbReference type="Pfam" id="PF21088">
    <property type="entry name" value="MS_channel_1st"/>
    <property type="match status" value="1"/>
</dbReference>
<dbReference type="SUPFAM" id="SSF50182">
    <property type="entry name" value="Sm-like ribonucleoproteins"/>
    <property type="match status" value="1"/>
</dbReference>
<feature type="transmembrane region" description="Helical" evidence="7">
    <location>
        <begin position="64"/>
        <end position="84"/>
    </location>
</feature>
<feature type="domain" description="Mechanosensitive ion channel MscS" evidence="8">
    <location>
        <begin position="156"/>
        <end position="219"/>
    </location>
</feature>
<protein>
    <submittedName>
        <fullName evidence="10">Mechanosensitive ion channel family protein</fullName>
    </submittedName>
</protein>
<comment type="similarity">
    <text evidence="2">Belongs to the MscS (TC 1.A.23) family.</text>
</comment>
<keyword evidence="5 7" id="KW-1133">Transmembrane helix</keyword>
<dbReference type="GO" id="GO:0005886">
    <property type="term" value="C:plasma membrane"/>
    <property type="evidence" value="ECO:0007669"/>
    <property type="project" value="UniProtKB-SubCell"/>
</dbReference>
<keyword evidence="3" id="KW-1003">Cell membrane</keyword>
<dbReference type="Pfam" id="PF00924">
    <property type="entry name" value="MS_channel_2nd"/>
    <property type="match status" value="1"/>
</dbReference>
<dbReference type="SUPFAM" id="SSF82689">
    <property type="entry name" value="Mechanosensitive channel protein MscS (YggB), C-terminal domain"/>
    <property type="match status" value="1"/>
</dbReference>
<dbReference type="Gene3D" id="1.10.287.1260">
    <property type="match status" value="1"/>
</dbReference>
<evidence type="ECO:0000256" key="4">
    <source>
        <dbReference type="ARBA" id="ARBA00022692"/>
    </source>
</evidence>
<dbReference type="InterPro" id="IPR049142">
    <property type="entry name" value="MS_channel_1st"/>
</dbReference>
<evidence type="ECO:0000259" key="8">
    <source>
        <dbReference type="Pfam" id="PF00924"/>
    </source>
</evidence>
<dbReference type="InterPro" id="IPR010920">
    <property type="entry name" value="LSM_dom_sf"/>
</dbReference>
<dbReference type="Gene3D" id="3.30.70.100">
    <property type="match status" value="1"/>
</dbReference>
<evidence type="ECO:0000256" key="2">
    <source>
        <dbReference type="ARBA" id="ARBA00008017"/>
    </source>
</evidence>
<dbReference type="AlphaFoldDB" id="A0AAW8U3Z7"/>
<gene>
    <name evidence="10" type="ORF">P7H43_10865</name>
</gene>
<evidence type="ECO:0000313" key="10">
    <source>
        <dbReference type="EMBL" id="MDT2810977.1"/>
    </source>
</evidence>
<evidence type="ECO:0000256" key="7">
    <source>
        <dbReference type="SAM" id="Phobius"/>
    </source>
</evidence>
<evidence type="ECO:0000313" key="11">
    <source>
        <dbReference type="Proteomes" id="UP001256711"/>
    </source>
</evidence>
<name>A0AAW8U3Z7_9ENTE</name>
<feature type="transmembrane region" description="Helical" evidence="7">
    <location>
        <begin position="129"/>
        <end position="149"/>
    </location>
</feature>
<dbReference type="InterPro" id="IPR045276">
    <property type="entry name" value="YbiO_bact"/>
</dbReference>
<dbReference type="InterPro" id="IPR011014">
    <property type="entry name" value="MscS_channel_TM-2"/>
</dbReference>
<dbReference type="PANTHER" id="PTHR30460">
    <property type="entry name" value="MODERATE CONDUCTANCE MECHANOSENSITIVE CHANNEL YBIO"/>
    <property type="match status" value="1"/>
</dbReference>
<evidence type="ECO:0000256" key="3">
    <source>
        <dbReference type="ARBA" id="ARBA00022475"/>
    </source>
</evidence>
<sequence length="320" mass="35006">MFLPLLTTTAATTASSTSASLESTVDSSTPVIIQPATKQLNALQRWWNNIDWDQVFGVVIQKGLTLILLSVLFLFLWKLTDFLVEKSYRSFLKRKNINETRAHTIYTLMGNIAHYTLGFFFIYGLLSTIGVPVGSLLAGAGIVGLAIGLGAQGFMNDIITGFFIIMEQQVDVGDYVILQNIAIEGTVISVGIRTLELRSLDGTLHFIPNRNITTISNKSRADMQVVVDIRILPTEDLETMRTLIEEVNARLTAENTDKITTPPTVFGVVDLGHGNFVMRSSFYAVNGTQAGLKEEFLAASLEALTKAGFTIPTTVLPPQA</sequence>
<dbReference type="InterPro" id="IPR023408">
    <property type="entry name" value="MscS_beta-dom_sf"/>
</dbReference>
<keyword evidence="4 7" id="KW-0812">Transmembrane</keyword>
<keyword evidence="6 7" id="KW-0472">Membrane</keyword>
<dbReference type="InterPro" id="IPR006685">
    <property type="entry name" value="MscS_channel_2nd"/>
</dbReference>
<comment type="subcellular location">
    <subcellularLocation>
        <location evidence="1">Cell membrane</location>
        <topology evidence="1">Multi-pass membrane protein</topology>
    </subcellularLocation>
</comment>
<dbReference type="RefSeq" id="WP_311835674.1">
    <property type="nucleotide sequence ID" value="NZ_JARQBJ010000005.1"/>
</dbReference>